<dbReference type="InterPro" id="IPR009057">
    <property type="entry name" value="Homeodomain-like_sf"/>
</dbReference>
<keyword evidence="2" id="KW-1185">Reference proteome</keyword>
<proteinExistence type="predicted"/>
<dbReference type="PANTHER" id="PTHR34849">
    <property type="entry name" value="SSL5025 PROTEIN"/>
    <property type="match status" value="1"/>
</dbReference>
<dbReference type="PANTHER" id="PTHR34849:SF3">
    <property type="entry name" value="SSR2962 PROTEIN"/>
    <property type="match status" value="1"/>
</dbReference>
<evidence type="ECO:0000313" key="1">
    <source>
        <dbReference type="EMBL" id="EMS77180.1"/>
    </source>
</evidence>
<organism evidence="1 2">
    <name type="scientific">Desulfotignum phosphitoxidans DSM 13687</name>
    <dbReference type="NCBI Taxonomy" id="1286635"/>
    <lineage>
        <taxon>Bacteria</taxon>
        <taxon>Pseudomonadati</taxon>
        <taxon>Thermodesulfobacteriota</taxon>
        <taxon>Desulfobacteria</taxon>
        <taxon>Desulfobacterales</taxon>
        <taxon>Desulfobacteraceae</taxon>
        <taxon>Desulfotignum</taxon>
    </lineage>
</organism>
<reference evidence="1 2" key="1">
    <citation type="journal article" date="2013" name="Genome Announc.">
        <title>Draft Genome Sequence of Desulfotignum phosphitoxidans DSM 13687 Strain FiPS-3.</title>
        <authorList>
            <person name="Poehlein A."/>
            <person name="Daniel R."/>
            <person name="Simeonova D.D."/>
        </authorList>
    </citation>
    <scope>NUCLEOTIDE SEQUENCE [LARGE SCALE GENOMIC DNA]</scope>
    <source>
        <strain evidence="1 2">DSM 13687</strain>
    </source>
</reference>
<dbReference type="SUPFAM" id="SSF46689">
    <property type="entry name" value="Homeodomain-like"/>
    <property type="match status" value="1"/>
</dbReference>
<name>S0FR79_9BACT</name>
<comment type="caution">
    <text evidence="1">The sequence shown here is derived from an EMBL/GenBank/DDBJ whole genome shotgun (WGS) entry which is preliminary data.</text>
</comment>
<dbReference type="Pfam" id="PF04255">
    <property type="entry name" value="DUF433"/>
    <property type="match status" value="1"/>
</dbReference>
<dbReference type="InterPro" id="IPR036388">
    <property type="entry name" value="WH-like_DNA-bd_sf"/>
</dbReference>
<dbReference type="Proteomes" id="UP000014216">
    <property type="component" value="Unassembled WGS sequence"/>
</dbReference>
<dbReference type="Gene3D" id="1.10.10.10">
    <property type="entry name" value="Winged helix-like DNA-binding domain superfamily/Winged helix DNA-binding domain"/>
    <property type="match status" value="1"/>
</dbReference>
<evidence type="ECO:0008006" key="3">
    <source>
        <dbReference type="Google" id="ProtNLM"/>
    </source>
</evidence>
<dbReference type="InterPro" id="IPR007367">
    <property type="entry name" value="DUF433"/>
</dbReference>
<gene>
    <name evidence="1" type="ORF">Dpo_23c00050</name>
</gene>
<dbReference type="EMBL" id="APJX01000022">
    <property type="protein sequence ID" value="EMS77180.1"/>
    <property type="molecule type" value="Genomic_DNA"/>
</dbReference>
<dbReference type="AlphaFoldDB" id="S0FR79"/>
<dbReference type="RefSeq" id="WP_006968832.1">
    <property type="nucleotide sequence ID" value="NZ_APJX01000022.1"/>
</dbReference>
<accession>S0FR79</accession>
<evidence type="ECO:0000313" key="2">
    <source>
        <dbReference type="Proteomes" id="UP000014216"/>
    </source>
</evidence>
<protein>
    <recommendedName>
        <fullName evidence="3">DUF433 domain-containing protein</fullName>
    </recommendedName>
</protein>
<sequence length="84" mass="9416">MENIPKLTRQELLERVVVDQDICFGKPCIRGTRIWVSLIMDNLAAGVSEDEILSAYPTLEKNDIRAAITYAAELAHDRYAALPV</sequence>